<proteinExistence type="predicted"/>
<dbReference type="GO" id="GO:0005509">
    <property type="term" value="F:calcium ion binding"/>
    <property type="evidence" value="ECO:0007669"/>
    <property type="project" value="InterPro"/>
</dbReference>
<dbReference type="SUPFAM" id="SSF47473">
    <property type="entry name" value="EF-hand"/>
    <property type="match status" value="1"/>
</dbReference>
<name>A0A024G1S8_9STRA</name>
<dbReference type="Gene3D" id="1.10.238.10">
    <property type="entry name" value="EF-hand"/>
    <property type="match status" value="1"/>
</dbReference>
<keyword evidence="4" id="KW-1185">Reference proteome</keyword>
<feature type="domain" description="EF-hand" evidence="2">
    <location>
        <begin position="54"/>
        <end position="81"/>
    </location>
</feature>
<feature type="region of interest" description="Disordered" evidence="1">
    <location>
        <begin position="1097"/>
        <end position="1131"/>
    </location>
</feature>
<dbReference type="InParanoid" id="A0A024G1S8"/>
<accession>A0A024G1S8</accession>
<gene>
    <name evidence="3" type="ORF">BN9_012800</name>
</gene>
<dbReference type="SMART" id="SM00054">
    <property type="entry name" value="EFh"/>
    <property type="match status" value="3"/>
</dbReference>
<feature type="region of interest" description="Disordered" evidence="1">
    <location>
        <begin position="289"/>
        <end position="310"/>
    </location>
</feature>
<dbReference type="InterPro" id="IPR002048">
    <property type="entry name" value="EF_hand_dom"/>
</dbReference>
<evidence type="ECO:0000256" key="1">
    <source>
        <dbReference type="SAM" id="MobiDB-lite"/>
    </source>
</evidence>
<dbReference type="EMBL" id="CAIX01000009">
    <property type="protein sequence ID" value="CCI40496.1"/>
    <property type="molecule type" value="Genomic_DNA"/>
</dbReference>
<evidence type="ECO:0000313" key="4">
    <source>
        <dbReference type="Proteomes" id="UP000053237"/>
    </source>
</evidence>
<dbReference type="OrthoDB" id="66091at2759"/>
<dbReference type="AlphaFoldDB" id="A0A024G1S8"/>
<dbReference type="PROSITE" id="PS50222">
    <property type="entry name" value="EF_HAND_2"/>
    <property type="match status" value="2"/>
</dbReference>
<feature type="compositionally biased region" description="Polar residues" evidence="1">
    <location>
        <begin position="595"/>
        <end position="608"/>
    </location>
</feature>
<protein>
    <recommendedName>
        <fullName evidence="2">EF-hand domain-containing protein</fullName>
    </recommendedName>
</protein>
<sequence>MASGAVSRQNPDLDRMNAPDSQKFYSLLNNLQALSYFEDEISRFHQSSFSPGTLLRRFSLNGDGQLDLREFILAMKRLEIIVDVERDMGTIPASARGREMFLLFCPTSSRKLDIDFFCRIMKEWYLKLMQLRQKKDSSMITKPLSPKNTARTPVFTPYAVETPNQTFPDSFGELFNDKNSIDIMSDATTLWKRIRGALVQNLDKLSQLFFKMDVTCSGSISLDEFELALTHIGVHLATQDLSKFYAALSPKFKDFSSHFSSINENQSAQTFGIRYAALLSIILNTSHQTSTTNGTALSRPTTPDTTRPLHSNMALKTTTRLWDVLQKSIERLEPILMRYIRTHHRSISADTFRDCLLRSGVSLSNSDYAGLRVLLMPFTDADDCIIMQKILQALKNQGNYEDAEVIATGIRGIAPLRTGKKTIFKSASPCSANPIAAGKTNEERNAAATRTLVKVCDENRWKDNVQQSMVGYDSTGTQQRNDTVDGDRVQYSLEKRILGRLDQLQKQKSFLNCSIETTFPGDRYGRITSGQLRENLVQINVLARHAELEALFWCLDPQGHGFIVNHDLHNHLRDIASAKQSRFGGNQHRSKENEQLQTNCTNSTSSHDSAPHLLINTSLVPEGRQIDRAVQKVLEVLVQNYSDVLQRCYESHNSDGNKGSVRVTRNMLLRIIYDLGVLGAPSDLEAAVSAIMDCDHPGQTEDGIDIQHFESRLNLLTSDLLSPRNRRNHCSTTSVLLAPMEDQRWQNSSSDPAYQTGSQIQSTNRLGESVYHTRRRMNQSHPATRSTIELTEHDLDARDGNQNTIDTSRHLETPMSGYCRQRTSLLAIISIIQDILERRAELKSILNYHRNTGVNGDIPVEDLAEIFLSSRLGLNFSTTSTSGISVHDFLRLLFSPEEGDSQQHENRKTIEFLDLLRLISGLYSRLTKEQGALLYKSRGQENDFELPNQPLNRQNDYKRSALYGSILNKLGSNKCQLRDLLFPSRYTTNGLTYEQKQSAAILLRHQFKAVAATSQGVISLPYGDYESICTLPNLRNICYRLGLDLTLQELELVMREVDPEQSGYFSSLSLLYFLFRVAETAVHGQFQQENSRYSTLDRVKSCEDNRRPGSSHSHSSRRSTPRSVTNSLHND</sequence>
<comment type="caution">
    <text evidence="3">The sequence shown here is derived from an EMBL/GenBank/DDBJ whole genome shotgun (WGS) entry which is preliminary data.</text>
</comment>
<dbReference type="InterPro" id="IPR011992">
    <property type="entry name" value="EF-hand-dom_pair"/>
</dbReference>
<reference evidence="3 4" key="1">
    <citation type="submission" date="2012-05" db="EMBL/GenBank/DDBJ databases">
        <title>Recombination and specialization in a pathogen metapopulation.</title>
        <authorList>
            <person name="Gardiner A."/>
            <person name="Kemen E."/>
            <person name="Schultz-Larsen T."/>
            <person name="MacLean D."/>
            <person name="Van Oosterhout C."/>
            <person name="Jones J.D.G."/>
        </authorList>
    </citation>
    <scope>NUCLEOTIDE SEQUENCE [LARGE SCALE GENOMIC DNA]</scope>
    <source>
        <strain evidence="3 4">Ac Nc2</strain>
    </source>
</reference>
<feature type="compositionally biased region" description="Low complexity" evidence="1">
    <location>
        <begin position="1121"/>
        <end position="1131"/>
    </location>
</feature>
<feature type="domain" description="EF-hand" evidence="2">
    <location>
        <begin position="200"/>
        <end position="235"/>
    </location>
</feature>
<dbReference type="Proteomes" id="UP000053237">
    <property type="component" value="Unassembled WGS sequence"/>
</dbReference>
<evidence type="ECO:0000313" key="3">
    <source>
        <dbReference type="EMBL" id="CCI40496.1"/>
    </source>
</evidence>
<feature type="region of interest" description="Disordered" evidence="1">
    <location>
        <begin position="582"/>
        <end position="609"/>
    </location>
</feature>
<feature type="compositionally biased region" description="Basic and acidic residues" evidence="1">
    <location>
        <begin position="1097"/>
        <end position="1107"/>
    </location>
</feature>
<feature type="region of interest" description="Disordered" evidence="1">
    <location>
        <begin position="746"/>
        <end position="765"/>
    </location>
</feature>
<organism evidence="3 4">
    <name type="scientific">Albugo candida</name>
    <dbReference type="NCBI Taxonomy" id="65357"/>
    <lineage>
        <taxon>Eukaryota</taxon>
        <taxon>Sar</taxon>
        <taxon>Stramenopiles</taxon>
        <taxon>Oomycota</taxon>
        <taxon>Peronosporomycetes</taxon>
        <taxon>Albuginales</taxon>
        <taxon>Albuginaceae</taxon>
        <taxon>Albugo</taxon>
    </lineage>
</organism>
<evidence type="ECO:0000259" key="2">
    <source>
        <dbReference type="PROSITE" id="PS50222"/>
    </source>
</evidence>